<dbReference type="InterPro" id="IPR013083">
    <property type="entry name" value="Znf_RING/FYVE/PHD"/>
</dbReference>
<dbReference type="InterPro" id="IPR049548">
    <property type="entry name" value="Sina-like_RING"/>
</dbReference>
<evidence type="ECO:0000256" key="5">
    <source>
        <dbReference type="ARBA" id="ARBA00022679"/>
    </source>
</evidence>
<keyword evidence="6" id="KW-0479">Metal-binding</keyword>
<evidence type="ECO:0000259" key="12">
    <source>
        <dbReference type="PROSITE" id="PS51081"/>
    </source>
</evidence>
<evidence type="ECO:0000256" key="6">
    <source>
        <dbReference type="ARBA" id="ARBA00022723"/>
    </source>
</evidence>
<keyword evidence="5" id="KW-0808">Transferase</keyword>
<dbReference type="AlphaFoldDB" id="A0AAU9JVA0"/>
<dbReference type="GO" id="GO:0008270">
    <property type="term" value="F:zinc ion binding"/>
    <property type="evidence" value="ECO:0007669"/>
    <property type="project" value="UniProtKB-KW"/>
</dbReference>
<dbReference type="InterPro" id="IPR001841">
    <property type="entry name" value="Znf_RING"/>
</dbReference>
<name>A0AAU9JVA0_9CILI</name>
<keyword evidence="9" id="KW-0862">Zinc</keyword>
<comment type="pathway">
    <text evidence="2">Protein modification; protein ubiquitination.</text>
</comment>
<evidence type="ECO:0000313" key="14">
    <source>
        <dbReference type="Proteomes" id="UP001162131"/>
    </source>
</evidence>
<feature type="domain" description="RING-type" evidence="11">
    <location>
        <begin position="27"/>
        <end position="69"/>
    </location>
</feature>
<organism evidence="13 14">
    <name type="scientific">Blepharisma stoltei</name>
    <dbReference type="NCBI Taxonomy" id="1481888"/>
    <lineage>
        <taxon>Eukaryota</taxon>
        <taxon>Sar</taxon>
        <taxon>Alveolata</taxon>
        <taxon>Ciliophora</taxon>
        <taxon>Postciliodesmatophora</taxon>
        <taxon>Heterotrichea</taxon>
        <taxon>Heterotrichida</taxon>
        <taxon>Blepharismidae</taxon>
        <taxon>Blepharisma</taxon>
    </lineage>
</organism>
<dbReference type="InterPro" id="IPR013010">
    <property type="entry name" value="Znf_SIAH"/>
</dbReference>
<evidence type="ECO:0000256" key="3">
    <source>
        <dbReference type="ARBA" id="ARBA00009119"/>
    </source>
</evidence>
<dbReference type="Pfam" id="PF21362">
    <property type="entry name" value="Sina_RING"/>
    <property type="match status" value="1"/>
</dbReference>
<evidence type="ECO:0000256" key="7">
    <source>
        <dbReference type="ARBA" id="ARBA00022771"/>
    </source>
</evidence>
<dbReference type="EC" id="2.3.2.27" evidence="4"/>
<dbReference type="Pfam" id="PF21361">
    <property type="entry name" value="Sina_ZnF"/>
    <property type="match status" value="1"/>
</dbReference>
<accession>A0AAU9JVA0</accession>
<comment type="caution">
    <text evidence="13">The sequence shown here is derived from an EMBL/GenBank/DDBJ whole genome shotgun (WGS) entry which is preliminary data.</text>
</comment>
<evidence type="ECO:0000256" key="9">
    <source>
        <dbReference type="ARBA" id="ARBA00022833"/>
    </source>
</evidence>
<proteinExistence type="inferred from homology"/>
<dbReference type="PANTHER" id="PTHR45877">
    <property type="entry name" value="E3 UBIQUITIN-PROTEIN LIGASE SIAH2"/>
    <property type="match status" value="1"/>
</dbReference>
<dbReference type="SUPFAM" id="SSF57850">
    <property type="entry name" value="RING/U-box"/>
    <property type="match status" value="1"/>
</dbReference>
<evidence type="ECO:0000259" key="11">
    <source>
        <dbReference type="PROSITE" id="PS50089"/>
    </source>
</evidence>
<protein>
    <recommendedName>
        <fullName evidence="4">RING-type E3 ubiquitin transferase</fullName>
        <ecNumber evidence="4">2.3.2.27</ecNumber>
    </recommendedName>
</protein>
<keyword evidence="8" id="KW-0833">Ubl conjugation pathway</keyword>
<keyword evidence="7 10" id="KW-0863">Zinc-finger</keyword>
<dbReference type="GO" id="GO:0061630">
    <property type="term" value="F:ubiquitin protein ligase activity"/>
    <property type="evidence" value="ECO:0007669"/>
    <property type="project" value="UniProtKB-EC"/>
</dbReference>
<gene>
    <name evidence="13" type="ORF">BSTOLATCC_MIC50045</name>
</gene>
<dbReference type="PROSITE" id="PS50089">
    <property type="entry name" value="ZF_RING_2"/>
    <property type="match status" value="1"/>
</dbReference>
<evidence type="ECO:0000256" key="8">
    <source>
        <dbReference type="ARBA" id="ARBA00022786"/>
    </source>
</evidence>
<comment type="catalytic activity">
    <reaction evidence="1">
        <text>S-ubiquitinyl-[E2 ubiquitin-conjugating enzyme]-L-cysteine + [acceptor protein]-L-lysine = [E2 ubiquitin-conjugating enzyme]-L-cysteine + N(6)-ubiquitinyl-[acceptor protein]-L-lysine.</text>
        <dbReference type="EC" id="2.3.2.27"/>
    </reaction>
</comment>
<evidence type="ECO:0000256" key="2">
    <source>
        <dbReference type="ARBA" id="ARBA00004906"/>
    </source>
</evidence>
<dbReference type="GO" id="GO:0005737">
    <property type="term" value="C:cytoplasm"/>
    <property type="evidence" value="ECO:0007669"/>
    <property type="project" value="TreeGrafter"/>
</dbReference>
<dbReference type="SUPFAM" id="SSF49599">
    <property type="entry name" value="TRAF domain-like"/>
    <property type="match status" value="1"/>
</dbReference>
<dbReference type="Proteomes" id="UP001162131">
    <property type="component" value="Unassembled WGS sequence"/>
</dbReference>
<keyword evidence="14" id="KW-1185">Reference proteome</keyword>
<feature type="domain" description="SIAH-type" evidence="12">
    <location>
        <begin position="87"/>
        <end position="149"/>
    </location>
</feature>
<dbReference type="Gene3D" id="3.30.40.10">
    <property type="entry name" value="Zinc/RING finger domain, C3HC4 (zinc finger)"/>
    <property type="match status" value="2"/>
</dbReference>
<evidence type="ECO:0000256" key="10">
    <source>
        <dbReference type="PROSITE-ProRule" id="PRU00455"/>
    </source>
</evidence>
<dbReference type="PANTHER" id="PTHR45877:SF2">
    <property type="entry name" value="E3 UBIQUITIN-PROTEIN LIGASE SINA-RELATED"/>
    <property type="match status" value="1"/>
</dbReference>
<evidence type="ECO:0000256" key="4">
    <source>
        <dbReference type="ARBA" id="ARBA00012483"/>
    </source>
</evidence>
<dbReference type="InterPro" id="IPR004162">
    <property type="entry name" value="SINA-like_animal"/>
</dbReference>
<dbReference type="GO" id="GO:0031624">
    <property type="term" value="F:ubiquitin conjugating enzyme binding"/>
    <property type="evidence" value="ECO:0007669"/>
    <property type="project" value="TreeGrafter"/>
</dbReference>
<evidence type="ECO:0000313" key="13">
    <source>
        <dbReference type="EMBL" id="CAG9329929.1"/>
    </source>
</evidence>
<dbReference type="EMBL" id="CAJZBQ010000050">
    <property type="protein sequence ID" value="CAG9329929.1"/>
    <property type="molecule type" value="Genomic_DNA"/>
</dbReference>
<comment type="similarity">
    <text evidence="3">Belongs to the SINA (Seven in absentia) family.</text>
</comment>
<dbReference type="PROSITE" id="PS51081">
    <property type="entry name" value="ZF_SIAH"/>
    <property type="match status" value="1"/>
</dbReference>
<sequence>MITESIDLPLPEKRPRPSNDFYESMICLICSDFFKPPIVQCSKGHSYCQSCVQRMSESQSPCKSCAVCRSPISSEVRNYSLEQLLDKFTIQCNWSSRGCTKQVTLSERFEHEKTCEYRPQVFCYYKELQKCLWRGDPGLIADHLTNCHEVQELTRGSLFRYLWNPPSESIWRYRFRILKQAVSLDSEPFTFILEHYYSSEEKILCFLVRSPNPDVRKKYRLSILNRNNDNNRITFESFTVSYEEVGHIKDFLKEDLSKMLLIPFKQIQNFCFLCEEDRALYFSLHIHFI</sequence>
<evidence type="ECO:0000256" key="1">
    <source>
        <dbReference type="ARBA" id="ARBA00000900"/>
    </source>
</evidence>
<dbReference type="GO" id="GO:0043161">
    <property type="term" value="P:proteasome-mediated ubiquitin-dependent protein catabolic process"/>
    <property type="evidence" value="ECO:0007669"/>
    <property type="project" value="TreeGrafter"/>
</dbReference>
<reference evidence="13" key="1">
    <citation type="submission" date="2021-09" db="EMBL/GenBank/DDBJ databases">
        <authorList>
            <consortium name="AG Swart"/>
            <person name="Singh M."/>
            <person name="Singh A."/>
            <person name="Seah K."/>
            <person name="Emmerich C."/>
        </authorList>
    </citation>
    <scope>NUCLEOTIDE SEQUENCE</scope>
    <source>
        <strain evidence="13">ATCC30299</strain>
    </source>
</reference>